<evidence type="ECO:0000313" key="1">
    <source>
        <dbReference type="EMBL" id="PON43755.1"/>
    </source>
</evidence>
<protein>
    <submittedName>
        <fullName evidence="1">Uncharacterized protein</fullName>
    </submittedName>
</protein>
<dbReference type="InParanoid" id="A0A2P5B4P5"/>
<dbReference type="OrthoDB" id="10295091at2759"/>
<dbReference type="EMBL" id="JXTC01000608">
    <property type="protein sequence ID" value="PON43755.1"/>
    <property type="molecule type" value="Genomic_DNA"/>
</dbReference>
<evidence type="ECO:0000313" key="2">
    <source>
        <dbReference type="Proteomes" id="UP000237000"/>
    </source>
</evidence>
<dbReference type="Proteomes" id="UP000237000">
    <property type="component" value="Unassembled WGS sequence"/>
</dbReference>
<comment type="caution">
    <text evidence="1">The sequence shown here is derived from an EMBL/GenBank/DDBJ whole genome shotgun (WGS) entry which is preliminary data.</text>
</comment>
<keyword evidence="2" id="KW-1185">Reference proteome</keyword>
<organism evidence="1 2">
    <name type="scientific">Trema orientale</name>
    <name type="common">Charcoal tree</name>
    <name type="synonym">Celtis orientalis</name>
    <dbReference type="NCBI Taxonomy" id="63057"/>
    <lineage>
        <taxon>Eukaryota</taxon>
        <taxon>Viridiplantae</taxon>
        <taxon>Streptophyta</taxon>
        <taxon>Embryophyta</taxon>
        <taxon>Tracheophyta</taxon>
        <taxon>Spermatophyta</taxon>
        <taxon>Magnoliopsida</taxon>
        <taxon>eudicotyledons</taxon>
        <taxon>Gunneridae</taxon>
        <taxon>Pentapetalae</taxon>
        <taxon>rosids</taxon>
        <taxon>fabids</taxon>
        <taxon>Rosales</taxon>
        <taxon>Cannabaceae</taxon>
        <taxon>Trema</taxon>
    </lineage>
</organism>
<gene>
    <name evidence="1" type="ORF">TorRG33x02_333110</name>
</gene>
<accession>A0A2P5B4P5</accession>
<proteinExistence type="predicted"/>
<sequence>MAVNYSVTERQKVMEDLGMDGVPGRECASHVSARALVGQDPEVEFGEEASEVWNGNGGWGREGFDPHGGAYFNGVFLEERVRVVVGLVIAGRGWWWWFWV</sequence>
<dbReference type="AlphaFoldDB" id="A0A2P5B4P5"/>
<reference evidence="2" key="1">
    <citation type="submission" date="2016-06" db="EMBL/GenBank/DDBJ databases">
        <title>Parallel loss of symbiosis genes in relatives of nitrogen-fixing non-legume Parasponia.</title>
        <authorList>
            <person name="Van Velzen R."/>
            <person name="Holmer R."/>
            <person name="Bu F."/>
            <person name="Rutten L."/>
            <person name="Van Zeijl A."/>
            <person name="Liu W."/>
            <person name="Santuari L."/>
            <person name="Cao Q."/>
            <person name="Sharma T."/>
            <person name="Shen D."/>
            <person name="Roswanjaya Y."/>
            <person name="Wardhani T."/>
            <person name="Kalhor M.S."/>
            <person name="Jansen J."/>
            <person name="Van den Hoogen J."/>
            <person name="Gungor B."/>
            <person name="Hartog M."/>
            <person name="Hontelez J."/>
            <person name="Verver J."/>
            <person name="Yang W.-C."/>
            <person name="Schijlen E."/>
            <person name="Repin R."/>
            <person name="Schilthuizen M."/>
            <person name="Schranz E."/>
            <person name="Heidstra R."/>
            <person name="Miyata K."/>
            <person name="Fedorova E."/>
            <person name="Kohlen W."/>
            <person name="Bisseling T."/>
            <person name="Smit S."/>
            <person name="Geurts R."/>
        </authorList>
    </citation>
    <scope>NUCLEOTIDE SEQUENCE [LARGE SCALE GENOMIC DNA]</scope>
    <source>
        <strain evidence="2">cv. RG33-2</strain>
    </source>
</reference>
<name>A0A2P5B4P5_TREOI</name>